<dbReference type="AlphaFoldDB" id="A0A7N0UDN4"/>
<dbReference type="Proteomes" id="UP000594263">
    <property type="component" value="Unplaced"/>
</dbReference>
<dbReference type="Gramene" id="Kaladp0061s0063.1.v1.1">
    <property type="protein sequence ID" value="Kaladp0061s0063.1.v1.1.CDS.1"/>
    <property type="gene ID" value="Kaladp0061s0063.v1.1"/>
</dbReference>
<reference evidence="1" key="1">
    <citation type="submission" date="2021-01" db="UniProtKB">
        <authorList>
            <consortium name="EnsemblPlants"/>
        </authorList>
    </citation>
    <scope>IDENTIFICATION</scope>
</reference>
<name>A0A7N0UDN4_KALFE</name>
<keyword evidence="2" id="KW-1185">Reference proteome</keyword>
<dbReference type="EnsemblPlants" id="Kaladp0061s0063.1.v1.1">
    <property type="protein sequence ID" value="Kaladp0061s0063.1.v1.1.CDS.1"/>
    <property type="gene ID" value="Kaladp0061s0063.v1.1"/>
</dbReference>
<accession>A0A7N0UDN4</accession>
<evidence type="ECO:0000313" key="1">
    <source>
        <dbReference type="EnsemblPlants" id="Kaladp0061s0063.1.v1.1.CDS.1"/>
    </source>
</evidence>
<protein>
    <submittedName>
        <fullName evidence="1">Uncharacterized protein</fullName>
    </submittedName>
</protein>
<sequence>MVGLRVHSSQLLHPLFSLYLCNLFNSRWCPQYLLLHFSHHTHSHTQNKALSSQLVYDSFFILMFLFESRICS</sequence>
<organism evidence="1 2">
    <name type="scientific">Kalanchoe fedtschenkoi</name>
    <name type="common">Lavender scallops</name>
    <name type="synonym">South American air plant</name>
    <dbReference type="NCBI Taxonomy" id="63787"/>
    <lineage>
        <taxon>Eukaryota</taxon>
        <taxon>Viridiplantae</taxon>
        <taxon>Streptophyta</taxon>
        <taxon>Embryophyta</taxon>
        <taxon>Tracheophyta</taxon>
        <taxon>Spermatophyta</taxon>
        <taxon>Magnoliopsida</taxon>
        <taxon>eudicotyledons</taxon>
        <taxon>Gunneridae</taxon>
        <taxon>Pentapetalae</taxon>
        <taxon>Saxifragales</taxon>
        <taxon>Crassulaceae</taxon>
        <taxon>Kalanchoe</taxon>
    </lineage>
</organism>
<evidence type="ECO:0000313" key="2">
    <source>
        <dbReference type="Proteomes" id="UP000594263"/>
    </source>
</evidence>
<proteinExistence type="predicted"/>